<evidence type="ECO:0000313" key="2">
    <source>
        <dbReference type="EMBL" id="KAJ8706565.1"/>
    </source>
</evidence>
<keyword evidence="3" id="KW-1185">Reference proteome</keyword>
<comment type="caution">
    <text evidence="2">The sequence shown here is derived from an EMBL/GenBank/DDBJ whole genome shotgun (WGS) entry which is preliminary data.</text>
</comment>
<organism evidence="2 3">
    <name type="scientific">Mythimna separata</name>
    <name type="common">Oriental armyworm</name>
    <name type="synonym">Pseudaletia separata</name>
    <dbReference type="NCBI Taxonomy" id="271217"/>
    <lineage>
        <taxon>Eukaryota</taxon>
        <taxon>Metazoa</taxon>
        <taxon>Ecdysozoa</taxon>
        <taxon>Arthropoda</taxon>
        <taxon>Hexapoda</taxon>
        <taxon>Insecta</taxon>
        <taxon>Pterygota</taxon>
        <taxon>Neoptera</taxon>
        <taxon>Endopterygota</taxon>
        <taxon>Lepidoptera</taxon>
        <taxon>Glossata</taxon>
        <taxon>Ditrysia</taxon>
        <taxon>Noctuoidea</taxon>
        <taxon>Noctuidae</taxon>
        <taxon>Noctuinae</taxon>
        <taxon>Hadenini</taxon>
        <taxon>Mythimna</taxon>
    </lineage>
</organism>
<gene>
    <name evidence="2" type="ORF">PYW07_012643</name>
</gene>
<dbReference type="Proteomes" id="UP001231518">
    <property type="component" value="Chromosome 30"/>
</dbReference>
<feature type="region of interest" description="Disordered" evidence="1">
    <location>
        <begin position="76"/>
        <end position="106"/>
    </location>
</feature>
<dbReference type="AlphaFoldDB" id="A0AAD8DL04"/>
<dbReference type="EMBL" id="JARGEI010000028">
    <property type="protein sequence ID" value="KAJ8706565.1"/>
    <property type="molecule type" value="Genomic_DNA"/>
</dbReference>
<name>A0AAD8DL04_MYTSE</name>
<reference evidence="2" key="1">
    <citation type="submission" date="2023-03" db="EMBL/GenBank/DDBJ databases">
        <title>Chromosome-level genomes of two armyworms, Mythimna separata and Mythimna loreyi, provide insights into the biosynthesis and reception of sex pheromones.</title>
        <authorList>
            <person name="Zhao H."/>
        </authorList>
    </citation>
    <scope>NUCLEOTIDE SEQUENCE</scope>
    <source>
        <strain evidence="2">BeijingLab</strain>
        <tissue evidence="2">Pupa</tissue>
    </source>
</reference>
<evidence type="ECO:0000313" key="3">
    <source>
        <dbReference type="Proteomes" id="UP001231518"/>
    </source>
</evidence>
<sequence>MKYRVTPVNGLWRSGRQPLLVKYWYSAKSGLTGSRPQYNWEKARLMMIFAKNLAVICITDDKIWRRLAAHVRQSCHNRIESPTPRSTHHNQESTGDSIFASHKFIP</sequence>
<proteinExistence type="predicted"/>
<accession>A0AAD8DL04</accession>
<protein>
    <submittedName>
        <fullName evidence="2">Uncharacterized protein</fullName>
    </submittedName>
</protein>
<evidence type="ECO:0000256" key="1">
    <source>
        <dbReference type="SAM" id="MobiDB-lite"/>
    </source>
</evidence>